<dbReference type="CDD" id="cd00063">
    <property type="entry name" value="FN3"/>
    <property type="match status" value="1"/>
</dbReference>
<feature type="transmembrane region" description="Helical" evidence="2">
    <location>
        <begin position="227"/>
        <end position="255"/>
    </location>
</feature>
<dbReference type="Ensembl" id="ENSATET00000017733.3">
    <property type="protein sequence ID" value="ENSATEP00000017441.1"/>
    <property type="gene ID" value="ENSATEG00000012143.3"/>
</dbReference>
<dbReference type="InterPro" id="IPR050650">
    <property type="entry name" value="Type-II_Cytokine-TF_Rcpt"/>
</dbReference>
<evidence type="ECO:0000313" key="7">
    <source>
        <dbReference type="Proteomes" id="UP000265040"/>
    </source>
</evidence>
<dbReference type="Pfam" id="PF09294">
    <property type="entry name" value="Interfer-bind"/>
    <property type="match status" value="1"/>
</dbReference>
<feature type="domain" description="Interferon/interleukin receptor" evidence="5">
    <location>
        <begin position="123"/>
        <end position="220"/>
    </location>
</feature>
<dbReference type="GO" id="GO:0005886">
    <property type="term" value="C:plasma membrane"/>
    <property type="evidence" value="ECO:0007669"/>
    <property type="project" value="TreeGrafter"/>
</dbReference>
<sequence>MDMKNKSSVLLVLISLIHLNCVSGWIVTRPEKLKVVIQDGQVLVHWKAPAGAPSDVEYNVQMGRYIDPWSTVESCTGIKNTYCDLSRLVHDYRAVHKVQVQLVAGDDKSNWTSKKFSLTDSDLLPPSFNLWGTSTTLTVVVQEKPILREIFPYGVSYTIFLEERGQDNKTTTAYLNYDKQEDQRTKTFTSLHWGKEYCVSIKVQGNGAVEHNNMSSKHCLLLPEQEWYIMAVTSLSILSVLAVIIVIVAVLMCYLRRAEKTPAALKSPASGWLPLSVGEGTMEVVTDKGWFLSSYSKEVKDPDTQVMVTEDNGDEDRRTSLDSGLSIESNSAKTNRGSPLIRQEDSGCGSMGGPEGSTSGQTDYPMENERTDTDTVQKREDSGVGLGCQLDTGLLQSKPIAGGNYRSQSPPAVHIQVCDEEEEFKLILPDTALAEVVTGYRAGSQSCICSGSGQCTWCHKQGHYKSQVIKQYRPMCIENGLLGSKCDFVDSYKAGLTFPSYRRAQMDTVMVNDLEKTFIQLGENFPLLTALSPLHLGDGGQDFNMNNVSLSLCDVELNTD</sequence>
<dbReference type="GeneTree" id="ENSGT00510000054245"/>
<dbReference type="OMA" id="IWEGNVT"/>
<dbReference type="AlphaFoldDB" id="A0A3Q1JRD5"/>
<dbReference type="Gene3D" id="2.60.40.10">
    <property type="entry name" value="Immunoglobulins"/>
    <property type="match status" value="1"/>
</dbReference>
<protein>
    <recommendedName>
        <fullName evidence="8">Fibronectin type-III domain-containing protein</fullName>
    </recommendedName>
</protein>
<dbReference type="GO" id="GO:0004896">
    <property type="term" value="F:cytokine receptor activity"/>
    <property type="evidence" value="ECO:0007669"/>
    <property type="project" value="TreeGrafter"/>
</dbReference>
<reference evidence="6" key="3">
    <citation type="submission" date="2025-09" db="UniProtKB">
        <authorList>
            <consortium name="Ensembl"/>
        </authorList>
    </citation>
    <scope>IDENTIFICATION</scope>
</reference>
<evidence type="ECO:0000256" key="2">
    <source>
        <dbReference type="SAM" id="Phobius"/>
    </source>
</evidence>
<feature type="signal peptide" evidence="3">
    <location>
        <begin position="1"/>
        <end position="24"/>
    </location>
</feature>
<dbReference type="OrthoDB" id="8805892at2759"/>
<proteinExistence type="predicted"/>
<dbReference type="Proteomes" id="UP000265040">
    <property type="component" value="Chromosome 13"/>
</dbReference>
<evidence type="ECO:0000313" key="6">
    <source>
        <dbReference type="Ensembl" id="ENSATEP00000017441.1"/>
    </source>
</evidence>
<dbReference type="RefSeq" id="XP_026197403.1">
    <property type="nucleotide sequence ID" value="XM_026341618.1"/>
</dbReference>
<keyword evidence="2" id="KW-1133">Transmembrane helix</keyword>
<feature type="compositionally biased region" description="Basic and acidic residues" evidence="1">
    <location>
        <begin position="367"/>
        <end position="380"/>
    </location>
</feature>
<reference evidence="6" key="2">
    <citation type="submission" date="2025-08" db="UniProtKB">
        <authorList>
            <consortium name="Ensembl"/>
        </authorList>
    </citation>
    <scope>IDENTIFICATION</scope>
</reference>
<dbReference type="PANTHER" id="PTHR20859:SF94">
    <property type="entry name" value="CYTOKINE RECEPTOR FAMILY MEMBER B7"/>
    <property type="match status" value="1"/>
</dbReference>
<evidence type="ECO:0000256" key="3">
    <source>
        <dbReference type="SAM" id="SignalP"/>
    </source>
</evidence>
<evidence type="ECO:0000259" key="5">
    <source>
        <dbReference type="Pfam" id="PF09294"/>
    </source>
</evidence>
<feature type="compositionally biased region" description="Polar residues" evidence="1">
    <location>
        <begin position="321"/>
        <end position="337"/>
    </location>
</feature>
<evidence type="ECO:0000259" key="4">
    <source>
        <dbReference type="Pfam" id="PF01108"/>
    </source>
</evidence>
<keyword evidence="2" id="KW-0812">Transmembrane</keyword>
<dbReference type="GeneID" id="113149472"/>
<keyword evidence="7" id="KW-1185">Reference proteome</keyword>
<feature type="domain" description="Fibronectin type-III" evidence="4">
    <location>
        <begin position="9"/>
        <end position="111"/>
    </location>
</feature>
<dbReference type="InterPro" id="IPR036116">
    <property type="entry name" value="FN3_sf"/>
</dbReference>
<feature type="region of interest" description="Disordered" evidence="1">
    <location>
        <begin position="302"/>
        <end position="380"/>
    </location>
</feature>
<dbReference type="PANTHER" id="PTHR20859">
    <property type="entry name" value="INTERFERON/INTERLEUKIN RECEPTOR"/>
    <property type="match status" value="1"/>
</dbReference>
<dbReference type="STRING" id="64144.ENSATEP00000017441"/>
<dbReference type="Pfam" id="PF01108">
    <property type="entry name" value="Tissue_fac"/>
    <property type="match status" value="1"/>
</dbReference>
<dbReference type="InterPro" id="IPR015373">
    <property type="entry name" value="Interferon/interleukin_rcp_dom"/>
</dbReference>
<name>A0A3Q1JRD5_ANATE</name>
<accession>A0A3Q1JRD5</accession>
<feature type="chain" id="PRO_5018650319" description="Fibronectin type-III domain-containing protein" evidence="3">
    <location>
        <begin position="25"/>
        <end position="560"/>
    </location>
</feature>
<dbReference type="InterPro" id="IPR003961">
    <property type="entry name" value="FN3_dom"/>
</dbReference>
<reference evidence="6" key="1">
    <citation type="submission" date="2021-04" db="EMBL/GenBank/DDBJ databases">
        <authorList>
            <consortium name="Wellcome Sanger Institute Data Sharing"/>
        </authorList>
    </citation>
    <scope>NUCLEOTIDE SEQUENCE [LARGE SCALE GENOMIC DNA]</scope>
</reference>
<evidence type="ECO:0000256" key="1">
    <source>
        <dbReference type="SAM" id="MobiDB-lite"/>
    </source>
</evidence>
<keyword evidence="2" id="KW-0472">Membrane</keyword>
<dbReference type="InterPro" id="IPR013783">
    <property type="entry name" value="Ig-like_fold"/>
</dbReference>
<dbReference type="InParanoid" id="A0A3Q1JRD5"/>
<evidence type="ECO:0008006" key="8">
    <source>
        <dbReference type="Google" id="ProtNLM"/>
    </source>
</evidence>
<organism evidence="6 7">
    <name type="scientific">Anabas testudineus</name>
    <name type="common">Climbing perch</name>
    <name type="synonym">Anthias testudineus</name>
    <dbReference type="NCBI Taxonomy" id="64144"/>
    <lineage>
        <taxon>Eukaryota</taxon>
        <taxon>Metazoa</taxon>
        <taxon>Chordata</taxon>
        <taxon>Craniata</taxon>
        <taxon>Vertebrata</taxon>
        <taxon>Euteleostomi</taxon>
        <taxon>Actinopterygii</taxon>
        <taxon>Neopterygii</taxon>
        <taxon>Teleostei</taxon>
        <taxon>Neoteleostei</taxon>
        <taxon>Acanthomorphata</taxon>
        <taxon>Anabantaria</taxon>
        <taxon>Anabantiformes</taxon>
        <taxon>Anabantoidei</taxon>
        <taxon>Anabantidae</taxon>
        <taxon>Anabas</taxon>
    </lineage>
</organism>
<dbReference type="SUPFAM" id="SSF49265">
    <property type="entry name" value="Fibronectin type III"/>
    <property type="match status" value="2"/>
</dbReference>
<keyword evidence="3" id="KW-0732">Signal</keyword>
<gene>
    <name evidence="6" type="primary">IL10RA</name>
</gene>